<evidence type="ECO:0000256" key="2">
    <source>
        <dbReference type="SAM" id="MobiDB-lite"/>
    </source>
</evidence>
<evidence type="ECO:0000313" key="5">
    <source>
        <dbReference type="Proteomes" id="UP000465622"/>
    </source>
</evidence>
<feature type="domain" description="Transposase IS116/IS110/IS902 C-terminal" evidence="3">
    <location>
        <begin position="169"/>
        <end position="253"/>
    </location>
</feature>
<evidence type="ECO:0000259" key="3">
    <source>
        <dbReference type="Pfam" id="PF02371"/>
    </source>
</evidence>
<organism evidence="4 5">
    <name type="scientific">Mycolicibacterium mageritense</name>
    <name type="common">Mycobacterium mageritense</name>
    <dbReference type="NCBI Taxonomy" id="53462"/>
    <lineage>
        <taxon>Bacteria</taxon>
        <taxon>Bacillati</taxon>
        <taxon>Actinomycetota</taxon>
        <taxon>Actinomycetes</taxon>
        <taxon>Mycobacteriales</taxon>
        <taxon>Mycobacteriaceae</taxon>
        <taxon>Mycolicibacterium</taxon>
    </lineage>
</organism>
<protein>
    <submittedName>
        <fullName evidence="4">IS110 family transposase</fullName>
    </submittedName>
</protein>
<dbReference type="InterPro" id="IPR003346">
    <property type="entry name" value="Transposase_20"/>
</dbReference>
<dbReference type="PANTHER" id="PTHR33055">
    <property type="entry name" value="TRANSPOSASE FOR INSERTION SEQUENCE ELEMENT IS1111A"/>
    <property type="match status" value="1"/>
</dbReference>
<evidence type="ECO:0000313" key="4">
    <source>
        <dbReference type="EMBL" id="BBX30986.1"/>
    </source>
</evidence>
<dbReference type="EMBL" id="AP022567">
    <property type="protein sequence ID" value="BBX30986.1"/>
    <property type="molecule type" value="Genomic_DNA"/>
</dbReference>
<keyword evidence="1" id="KW-0175">Coiled coil</keyword>
<dbReference type="Proteomes" id="UP000465622">
    <property type="component" value="Chromosome"/>
</dbReference>
<proteinExistence type="predicted"/>
<sequence>MGIEDCRNMSARLERDLLGAGQKVVRVPTKLSAQTRKSARTRGKSDPIDAESVARAVLREPDLPIASHDEQSRSSNCSPTVAMSLSGNALRRSTNCCGVHELDPDQAPPPRALKTRTHQQALQTWLNIQPGLVAELARDELADIIRLTGEIDKLEQRLAARAREVAPSLLAIDGCAELTAAKIVGEAAGIDRFTSEAAFACHCGVAPIPAWSGANAGQMRLSRSGNRQLNAAIHRIAVTQARMKGSDGHAYYHRLITAGKTKAKARRCLKRRISRRIYQALHHDNHTHNQHLTAAA</sequence>
<evidence type="ECO:0000256" key="1">
    <source>
        <dbReference type="SAM" id="Coils"/>
    </source>
</evidence>
<dbReference type="InterPro" id="IPR047650">
    <property type="entry name" value="Transpos_IS110"/>
</dbReference>
<reference evidence="4 5" key="1">
    <citation type="journal article" date="2019" name="Emerg. Microbes Infect.">
        <title>Comprehensive subspecies identification of 175 nontuberculous mycobacteria species based on 7547 genomic profiles.</title>
        <authorList>
            <person name="Matsumoto Y."/>
            <person name="Kinjo T."/>
            <person name="Motooka D."/>
            <person name="Nabeya D."/>
            <person name="Jung N."/>
            <person name="Uechi K."/>
            <person name="Horii T."/>
            <person name="Iida T."/>
            <person name="Fujita J."/>
            <person name="Nakamura S."/>
        </authorList>
    </citation>
    <scope>NUCLEOTIDE SEQUENCE [LARGE SCALE GENOMIC DNA]</scope>
    <source>
        <strain evidence="4 5">JCM 12375</strain>
    </source>
</reference>
<keyword evidence="5" id="KW-1185">Reference proteome</keyword>
<dbReference type="Pfam" id="PF02371">
    <property type="entry name" value="Transposase_20"/>
    <property type="match status" value="1"/>
</dbReference>
<gene>
    <name evidence="4" type="ORF">MMAGJ_02680</name>
</gene>
<feature type="coiled-coil region" evidence="1">
    <location>
        <begin position="137"/>
        <end position="164"/>
    </location>
</feature>
<feature type="region of interest" description="Disordered" evidence="2">
    <location>
        <begin position="30"/>
        <end position="51"/>
    </location>
</feature>
<dbReference type="PANTHER" id="PTHR33055:SF16">
    <property type="entry name" value="TRANSPOSASE FOR INSERTION SEQUENCE ELEMENT IS1547"/>
    <property type="match status" value="1"/>
</dbReference>
<accession>A0ABM7HKH2</accession>
<name>A0ABM7HKH2_MYCME</name>